<dbReference type="SUPFAM" id="SSF53474">
    <property type="entry name" value="alpha/beta-Hydrolases"/>
    <property type="match status" value="1"/>
</dbReference>
<feature type="non-terminal residue" evidence="3">
    <location>
        <position position="319"/>
    </location>
</feature>
<evidence type="ECO:0000313" key="3">
    <source>
        <dbReference type="EMBL" id="CEK52804.1"/>
    </source>
</evidence>
<gene>
    <name evidence="3" type="primary">ORF18077</name>
</gene>
<dbReference type="Pfam" id="PF07859">
    <property type="entry name" value="Abhydrolase_3"/>
    <property type="match status" value="1"/>
</dbReference>
<proteinExistence type="predicted"/>
<dbReference type="Gene3D" id="3.40.50.1820">
    <property type="entry name" value="alpha/beta hydrolase"/>
    <property type="match status" value="1"/>
</dbReference>
<protein>
    <recommendedName>
        <fullName evidence="2">Alpha/beta hydrolase fold-3 domain-containing protein</fullName>
    </recommendedName>
</protein>
<dbReference type="EMBL" id="HACG01005939">
    <property type="protein sequence ID" value="CEK52804.1"/>
    <property type="molecule type" value="Transcribed_RNA"/>
</dbReference>
<dbReference type="InterPro" id="IPR050300">
    <property type="entry name" value="GDXG_lipolytic_enzyme"/>
</dbReference>
<keyword evidence="1" id="KW-0378">Hydrolase</keyword>
<feature type="non-terminal residue" evidence="3">
    <location>
        <position position="1"/>
    </location>
</feature>
<name>A0A0B6Y9D9_9EUPU</name>
<dbReference type="InterPro" id="IPR029058">
    <property type="entry name" value="AB_hydrolase_fold"/>
</dbReference>
<evidence type="ECO:0000256" key="1">
    <source>
        <dbReference type="ARBA" id="ARBA00022801"/>
    </source>
</evidence>
<evidence type="ECO:0000259" key="2">
    <source>
        <dbReference type="Pfam" id="PF07859"/>
    </source>
</evidence>
<dbReference type="InterPro" id="IPR013094">
    <property type="entry name" value="AB_hydrolase_3"/>
</dbReference>
<dbReference type="PANTHER" id="PTHR48081:SF8">
    <property type="entry name" value="ALPHA_BETA HYDROLASE FOLD-3 DOMAIN-CONTAINING PROTEIN-RELATED"/>
    <property type="match status" value="1"/>
</dbReference>
<dbReference type="GO" id="GO:0016787">
    <property type="term" value="F:hydrolase activity"/>
    <property type="evidence" value="ECO:0007669"/>
    <property type="project" value="UniProtKB-KW"/>
</dbReference>
<reference evidence="3" key="1">
    <citation type="submission" date="2014-12" db="EMBL/GenBank/DDBJ databases">
        <title>Insight into the proteome of Arion vulgaris.</title>
        <authorList>
            <person name="Aradska J."/>
            <person name="Bulat T."/>
            <person name="Smidak R."/>
            <person name="Sarate P."/>
            <person name="Gangsoo J."/>
            <person name="Sialana F."/>
            <person name="Bilban M."/>
            <person name="Lubec G."/>
        </authorList>
    </citation>
    <scope>NUCLEOTIDE SEQUENCE</scope>
    <source>
        <tissue evidence="3">Skin</tissue>
    </source>
</reference>
<dbReference type="AlphaFoldDB" id="A0A0B6Y9D9"/>
<dbReference type="PANTHER" id="PTHR48081">
    <property type="entry name" value="AB HYDROLASE SUPERFAMILY PROTEIN C4A8.06C"/>
    <property type="match status" value="1"/>
</dbReference>
<feature type="domain" description="Alpha/beta hydrolase fold-3" evidence="2">
    <location>
        <begin position="107"/>
        <end position="312"/>
    </location>
</feature>
<accession>A0A0B6Y9D9</accession>
<organism evidence="3">
    <name type="scientific">Arion vulgaris</name>
    <dbReference type="NCBI Taxonomy" id="1028688"/>
    <lineage>
        <taxon>Eukaryota</taxon>
        <taxon>Metazoa</taxon>
        <taxon>Spiralia</taxon>
        <taxon>Lophotrochozoa</taxon>
        <taxon>Mollusca</taxon>
        <taxon>Gastropoda</taxon>
        <taxon>Heterobranchia</taxon>
        <taxon>Euthyneura</taxon>
        <taxon>Panpulmonata</taxon>
        <taxon>Eupulmonata</taxon>
        <taxon>Stylommatophora</taxon>
        <taxon>Helicina</taxon>
        <taxon>Arionoidea</taxon>
        <taxon>Arionidae</taxon>
        <taxon>Arion</taxon>
    </lineage>
</organism>
<sequence>LKDTSKQMALAEQDHNNPWLNISRKYHVHIESLQYTNKCSEMQLKPNSELSIQEARSQAVQFSRTVNGNCPFVGSVKEFDIPTSNTEGGIPITVYMPECSPAVPAILVYFHGGGLLIGSRETNERSLHDISAKTGTIIVNVGYRLLPCPEDVLAPFNDAVNVTDWVMKNKEAIGGSSESAVGVGGDNAGGHIACSVTEDIEGLNFQILIYPTVVNLSSHFESYDEFLDIPVFNTTDLKWQLHLTNLHVSAENNNSRTDILARENLESSPSTLMIAAQLDPLRDAILLYAHKLDNAGVKVQTEIIDGVPHGFFSFPGIFR</sequence>